<keyword evidence="2 5" id="KW-0732">Signal</keyword>
<evidence type="ECO:0000256" key="1">
    <source>
        <dbReference type="ARBA" id="ARBA00007369"/>
    </source>
</evidence>
<evidence type="ECO:0000256" key="3">
    <source>
        <dbReference type="ARBA" id="ARBA00023157"/>
    </source>
</evidence>
<name>A0AAW2GSN2_9HYME</name>
<dbReference type="GO" id="GO:0005185">
    <property type="term" value="F:neurohypophyseal hormone activity"/>
    <property type="evidence" value="ECO:0007669"/>
    <property type="project" value="InterPro"/>
</dbReference>
<dbReference type="Pfam" id="PF00220">
    <property type="entry name" value="Hormone_4"/>
    <property type="match status" value="1"/>
</dbReference>
<feature type="disulfide bond" evidence="4">
    <location>
        <begin position="94"/>
        <end position="107"/>
    </location>
</feature>
<dbReference type="InterPro" id="IPR022423">
    <property type="entry name" value="Neurohypophysial_hormone_CS"/>
</dbReference>
<dbReference type="Proteomes" id="UP001430953">
    <property type="component" value="Unassembled WGS sequence"/>
</dbReference>
<keyword evidence="3 4" id="KW-1015">Disulfide bond</keyword>
<feature type="signal peptide" evidence="5">
    <location>
        <begin position="1"/>
        <end position="17"/>
    </location>
</feature>
<dbReference type="PIRSF" id="PIRSF001815">
    <property type="entry name" value="Nonapeptide_hormone_precursor"/>
    <property type="match status" value="1"/>
</dbReference>
<protein>
    <submittedName>
        <fullName evidence="6">Uncharacterized protein</fullName>
    </submittedName>
</protein>
<dbReference type="GO" id="GO:0030141">
    <property type="term" value="C:secretory granule"/>
    <property type="evidence" value="ECO:0007669"/>
    <property type="project" value="TreeGrafter"/>
</dbReference>
<evidence type="ECO:0000256" key="5">
    <source>
        <dbReference type="SAM" id="SignalP"/>
    </source>
</evidence>
<dbReference type="EMBL" id="JADYXP020000002">
    <property type="protein sequence ID" value="KAL0130214.1"/>
    <property type="molecule type" value="Genomic_DNA"/>
</dbReference>
<feature type="disulfide bond" evidence="4">
    <location>
        <begin position="18"/>
        <end position="23"/>
    </location>
</feature>
<evidence type="ECO:0000313" key="6">
    <source>
        <dbReference type="EMBL" id="KAL0130214.1"/>
    </source>
</evidence>
<dbReference type="SUPFAM" id="SSF49606">
    <property type="entry name" value="Neurophysin II"/>
    <property type="match status" value="1"/>
</dbReference>
<dbReference type="SMART" id="SM00003">
    <property type="entry name" value="NH"/>
    <property type="match status" value="1"/>
</dbReference>
<feature type="disulfide bond" evidence="4">
    <location>
        <begin position="43"/>
        <end position="87"/>
    </location>
</feature>
<dbReference type="PANTHER" id="PTHR11681:SF5">
    <property type="entry name" value="ISOTOCIN"/>
    <property type="match status" value="1"/>
</dbReference>
<proteinExistence type="inferred from homology"/>
<feature type="disulfide bond" evidence="4">
    <location>
        <begin position="46"/>
        <end position="60"/>
    </location>
</feature>
<dbReference type="PRINTS" id="PR00831">
    <property type="entry name" value="NEUROPHYSIN"/>
</dbReference>
<dbReference type="AlphaFoldDB" id="A0AAW2GSN2"/>
<feature type="disulfide bond" evidence="4">
    <location>
        <begin position="108"/>
        <end position="113"/>
    </location>
</feature>
<dbReference type="GO" id="GO:0005615">
    <property type="term" value="C:extracellular space"/>
    <property type="evidence" value="ECO:0007669"/>
    <property type="project" value="TreeGrafter"/>
</dbReference>
<sequence>MIKKLVVLASLIFLSYACLITNCPRGGKRGVIAPSLGIVGRECPTCGPNHLGQCFGPHICCGPSIGCFVGTPEAHQCRKENLYSRPCIAGYAMCRGNTARCASNGICCSQESCHIDTSCRISDAGNDRKFDNAANLNVIFPGNEVSSETLQ</sequence>
<dbReference type="Pfam" id="PF00184">
    <property type="entry name" value="Hormone_5"/>
    <property type="match status" value="1"/>
</dbReference>
<accession>A0AAW2GSN2</accession>
<evidence type="ECO:0000313" key="7">
    <source>
        <dbReference type="Proteomes" id="UP001430953"/>
    </source>
</evidence>
<evidence type="ECO:0000256" key="4">
    <source>
        <dbReference type="PIRSR" id="PIRSR001815-50"/>
    </source>
</evidence>
<reference evidence="6 7" key="1">
    <citation type="submission" date="2023-03" db="EMBL/GenBank/DDBJ databases">
        <title>High recombination rates correlate with genetic variation in Cardiocondyla obscurior ants.</title>
        <authorList>
            <person name="Errbii M."/>
        </authorList>
    </citation>
    <scope>NUCLEOTIDE SEQUENCE [LARGE SCALE GENOMIC DNA]</scope>
    <source>
        <strain evidence="6">Alpha-2009</strain>
        <tissue evidence="6">Whole body</tissue>
    </source>
</reference>
<comment type="similarity">
    <text evidence="1">Belongs to the vasopressin/oxytocin family.</text>
</comment>
<dbReference type="PROSITE" id="PS51257">
    <property type="entry name" value="PROKAR_LIPOPROTEIN"/>
    <property type="match status" value="1"/>
</dbReference>
<dbReference type="PROSITE" id="PS00264">
    <property type="entry name" value="NEUROHYPOPHYS_HORM"/>
    <property type="match status" value="1"/>
</dbReference>
<dbReference type="InterPro" id="IPR036387">
    <property type="entry name" value="Neurhyp_horm_dom_sf"/>
</dbReference>
<evidence type="ECO:0000256" key="2">
    <source>
        <dbReference type="ARBA" id="ARBA00022729"/>
    </source>
</evidence>
<organism evidence="6 7">
    <name type="scientific">Cardiocondyla obscurior</name>
    <dbReference type="NCBI Taxonomy" id="286306"/>
    <lineage>
        <taxon>Eukaryota</taxon>
        <taxon>Metazoa</taxon>
        <taxon>Ecdysozoa</taxon>
        <taxon>Arthropoda</taxon>
        <taxon>Hexapoda</taxon>
        <taxon>Insecta</taxon>
        <taxon>Pterygota</taxon>
        <taxon>Neoptera</taxon>
        <taxon>Endopterygota</taxon>
        <taxon>Hymenoptera</taxon>
        <taxon>Apocrita</taxon>
        <taxon>Aculeata</taxon>
        <taxon>Formicoidea</taxon>
        <taxon>Formicidae</taxon>
        <taxon>Myrmicinae</taxon>
        <taxon>Cardiocondyla</taxon>
    </lineage>
</organism>
<feature type="disulfide bond" evidence="4">
    <location>
        <begin position="54"/>
        <end position="77"/>
    </location>
</feature>
<feature type="chain" id="PRO_5043654670" evidence="5">
    <location>
        <begin position="18"/>
        <end position="151"/>
    </location>
</feature>
<feature type="disulfide bond" evidence="4">
    <location>
        <begin position="101"/>
        <end position="119"/>
    </location>
</feature>
<feature type="disulfide bond" evidence="4">
    <location>
        <begin position="61"/>
        <end position="67"/>
    </location>
</feature>
<dbReference type="Gene3D" id="2.60.9.10">
    <property type="entry name" value="Neurohypophysial hormone domain"/>
    <property type="match status" value="1"/>
</dbReference>
<comment type="caution">
    <text evidence="6">The sequence shown here is derived from an EMBL/GenBank/DDBJ whole genome shotgun (WGS) entry which is preliminary data.</text>
</comment>
<dbReference type="FunFam" id="2.60.9.10:FF:000001">
    <property type="entry name" value="oxytocin-neurophysin 1"/>
    <property type="match status" value="1"/>
</dbReference>
<gene>
    <name evidence="6" type="ORF">PUN28_002063</name>
</gene>
<dbReference type="PANTHER" id="PTHR11681">
    <property type="entry name" value="NEUROPHYSIN"/>
    <property type="match status" value="1"/>
</dbReference>
<dbReference type="InterPro" id="IPR000981">
    <property type="entry name" value="Neurhyp_horm"/>
</dbReference>
<keyword evidence="7" id="KW-1185">Reference proteome</keyword>